<evidence type="ECO:0000256" key="3">
    <source>
        <dbReference type="ARBA" id="ARBA00022734"/>
    </source>
</evidence>
<dbReference type="GO" id="GO:0030246">
    <property type="term" value="F:carbohydrate binding"/>
    <property type="evidence" value="ECO:0007669"/>
    <property type="project" value="UniProtKB-KW"/>
</dbReference>
<feature type="domain" description="Legume lectin" evidence="7">
    <location>
        <begin position="28"/>
        <end position="263"/>
    </location>
</feature>
<keyword evidence="6" id="KW-0732">Signal</keyword>
<organism evidence="8 9">
    <name type="scientific">Lupinus luteus</name>
    <name type="common">European yellow lupine</name>
    <dbReference type="NCBI Taxonomy" id="3873"/>
    <lineage>
        <taxon>Eukaryota</taxon>
        <taxon>Viridiplantae</taxon>
        <taxon>Streptophyta</taxon>
        <taxon>Embryophyta</taxon>
        <taxon>Tracheophyta</taxon>
        <taxon>Spermatophyta</taxon>
        <taxon>Magnoliopsida</taxon>
        <taxon>eudicotyledons</taxon>
        <taxon>Gunneridae</taxon>
        <taxon>Pentapetalae</taxon>
        <taxon>rosids</taxon>
        <taxon>fabids</taxon>
        <taxon>Fabales</taxon>
        <taxon>Fabaceae</taxon>
        <taxon>Papilionoideae</taxon>
        <taxon>50 kb inversion clade</taxon>
        <taxon>genistoids sensu lato</taxon>
        <taxon>core genistoids</taxon>
        <taxon>Genisteae</taxon>
        <taxon>Lupinus</taxon>
    </lineage>
</organism>
<dbReference type="PANTHER" id="PTHR32401">
    <property type="entry name" value="CONCANAVALIN A-LIKE LECTIN FAMILY PROTEIN"/>
    <property type="match status" value="1"/>
</dbReference>
<evidence type="ECO:0000256" key="5">
    <source>
        <dbReference type="ARBA" id="ARBA00023211"/>
    </source>
</evidence>
<feature type="signal peptide" evidence="6">
    <location>
        <begin position="1"/>
        <end position="25"/>
    </location>
</feature>
<evidence type="ECO:0000256" key="4">
    <source>
        <dbReference type="ARBA" id="ARBA00022837"/>
    </source>
</evidence>
<evidence type="ECO:0000259" key="7">
    <source>
        <dbReference type="Pfam" id="PF00139"/>
    </source>
</evidence>
<protein>
    <recommendedName>
        <fullName evidence="7">Legume lectin domain-containing protein</fullName>
    </recommendedName>
</protein>
<dbReference type="GO" id="GO:0046872">
    <property type="term" value="F:metal ion binding"/>
    <property type="evidence" value="ECO:0007669"/>
    <property type="project" value="UniProtKB-KW"/>
</dbReference>
<sequence>MAISNIALVAFFTTIFFILLNTVNSSDSLSFTFSDFDQNQKDLIFQGDAHVTSNRVLQLTKTNSTGFAQKSSIGRALFQEEIQLWQESTNRLSNFETIITFNLTSPTPNYPADGFTFFLAPPETTIPSGSDGGLLGLFDPETALDPSKNQVVAVELDTFYAQDSNPWDPTYVHIGIDVNTITSSKIVQWDRKEGEIGTVRIKYEADTKNLSVVSHYPGSKIYHVSSVVDLRTVLPEWVRIGFSASTGQETQVHTIKSWFFNSALVYINAKNEEDIYIQRVV</sequence>
<name>A0AAV1XN17_LUPLU</name>
<proteinExistence type="inferred from homology"/>
<dbReference type="Proteomes" id="UP001497480">
    <property type="component" value="Unassembled WGS sequence"/>
</dbReference>
<dbReference type="SUPFAM" id="SSF49899">
    <property type="entry name" value="Concanavalin A-like lectins/glucanases"/>
    <property type="match status" value="1"/>
</dbReference>
<dbReference type="InterPro" id="IPR013320">
    <property type="entry name" value="ConA-like_dom_sf"/>
</dbReference>
<keyword evidence="9" id="KW-1185">Reference proteome</keyword>
<keyword evidence="2" id="KW-0479">Metal-binding</keyword>
<feature type="chain" id="PRO_5043427131" description="Legume lectin domain-containing protein" evidence="6">
    <location>
        <begin position="26"/>
        <end position="281"/>
    </location>
</feature>
<keyword evidence="4" id="KW-0106">Calcium</keyword>
<dbReference type="InterPro" id="IPR000985">
    <property type="entry name" value="Lectin_LegA_CS"/>
</dbReference>
<evidence type="ECO:0000313" key="9">
    <source>
        <dbReference type="Proteomes" id="UP001497480"/>
    </source>
</evidence>
<dbReference type="CDD" id="cd06899">
    <property type="entry name" value="lectin_legume_LecRK_Arcelin_ConA"/>
    <property type="match status" value="1"/>
</dbReference>
<evidence type="ECO:0000256" key="2">
    <source>
        <dbReference type="ARBA" id="ARBA00022723"/>
    </source>
</evidence>
<gene>
    <name evidence="8" type="ORF">LLUT_LOCUS24245</name>
</gene>
<keyword evidence="5" id="KW-0464">Manganese</keyword>
<dbReference type="PANTHER" id="PTHR32401:SF47">
    <property type="entry name" value="LEGUME LECTIN DOMAIN-CONTAINING PROTEIN"/>
    <property type="match status" value="1"/>
</dbReference>
<dbReference type="AlphaFoldDB" id="A0AAV1XN17"/>
<dbReference type="EMBL" id="CAXHTB010000017">
    <property type="protein sequence ID" value="CAL0323185.1"/>
    <property type="molecule type" value="Genomic_DNA"/>
</dbReference>
<evidence type="ECO:0000256" key="6">
    <source>
        <dbReference type="SAM" id="SignalP"/>
    </source>
</evidence>
<comment type="similarity">
    <text evidence="1">Belongs to the leguminous lectin family.</text>
</comment>
<reference evidence="8 9" key="1">
    <citation type="submission" date="2024-03" db="EMBL/GenBank/DDBJ databases">
        <authorList>
            <person name="Martinez-Hernandez J."/>
        </authorList>
    </citation>
    <scope>NUCLEOTIDE SEQUENCE [LARGE SCALE GENOMIC DNA]</scope>
</reference>
<dbReference type="FunFam" id="2.60.120.200:FF:000237">
    <property type="entry name" value="Mannose/glucose-specific lectin"/>
    <property type="match status" value="1"/>
</dbReference>
<dbReference type="InterPro" id="IPR016363">
    <property type="entry name" value="L-lectin"/>
</dbReference>
<dbReference type="Gene3D" id="2.60.120.200">
    <property type="match status" value="1"/>
</dbReference>
<dbReference type="PIRSF" id="PIRSF002690">
    <property type="entry name" value="L-type_lectin_plant"/>
    <property type="match status" value="1"/>
</dbReference>
<accession>A0AAV1XN17</accession>
<dbReference type="InterPro" id="IPR001220">
    <property type="entry name" value="Legume_lectin_dom"/>
</dbReference>
<evidence type="ECO:0000256" key="1">
    <source>
        <dbReference type="ARBA" id="ARBA00007606"/>
    </source>
</evidence>
<dbReference type="InterPro" id="IPR019825">
    <property type="entry name" value="Lectin_legB_Mn/Ca_BS"/>
</dbReference>
<dbReference type="PROSITE" id="PS00308">
    <property type="entry name" value="LECTIN_LEGUME_ALPHA"/>
    <property type="match status" value="1"/>
</dbReference>
<keyword evidence="3" id="KW-0430">Lectin</keyword>
<dbReference type="InterPro" id="IPR050258">
    <property type="entry name" value="Leguminous_Lectin"/>
</dbReference>
<dbReference type="PROSITE" id="PS00307">
    <property type="entry name" value="LECTIN_LEGUME_BETA"/>
    <property type="match status" value="1"/>
</dbReference>
<dbReference type="Pfam" id="PF00139">
    <property type="entry name" value="Lectin_legB"/>
    <property type="match status" value="1"/>
</dbReference>
<evidence type="ECO:0000313" key="8">
    <source>
        <dbReference type="EMBL" id="CAL0323185.1"/>
    </source>
</evidence>
<comment type="caution">
    <text evidence="8">The sequence shown here is derived from an EMBL/GenBank/DDBJ whole genome shotgun (WGS) entry which is preliminary data.</text>
</comment>